<evidence type="ECO:0000256" key="1">
    <source>
        <dbReference type="SAM" id="Phobius"/>
    </source>
</evidence>
<evidence type="ECO:0008006" key="4">
    <source>
        <dbReference type="Google" id="ProtNLM"/>
    </source>
</evidence>
<protein>
    <recommendedName>
        <fullName evidence="4">Membrane-anchored protein</fullName>
    </recommendedName>
</protein>
<name>A0ABT0S1L2_9SPHN</name>
<feature type="transmembrane region" description="Helical" evidence="1">
    <location>
        <begin position="203"/>
        <end position="224"/>
    </location>
</feature>
<keyword evidence="1" id="KW-1133">Transmembrane helix</keyword>
<feature type="transmembrane region" description="Helical" evidence="1">
    <location>
        <begin position="50"/>
        <end position="73"/>
    </location>
</feature>
<evidence type="ECO:0000313" key="3">
    <source>
        <dbReference type="Proteomes" id="UP001165342"/>
    </source>
</evidence>
<keyword evidence="1" id="KW-0812">Transmembrane</keyword>
<feature type="transmembrane region" description="Helical" evidence="1">
    <location>
        <begin position="236"/>
        <end position="255"/>
    </location>
</feature>
<evidence type="ECO:0000313" key="2">
    <source>
        <dbReference type="EMBL" id="MCL6729738.1"/>
    </source>
</evidence>
<dbReference type="InterPro" id="IPR007136">
    <property type="entry name" value="DUF347"/>
</dbReference>
<dbReference type="RefSeq" id="WP_249831588.1">
    <property type="nucleotide sequence ID" value="NZ_JAMGBE010000002.1"/>
</dbReference>
<dbReference type="EMBL" id="JAMGBE010000002">
    <property type="protein sequence ID" value="MCL6729738.1"/>
    <property type="molecule type" value="Genomic_DNA"/>
</dbReference>
<keyword evidence="1" id="KW-0472">Membrane</keyword>
<proteinExistence type="predicted"/>
<feature type="transmembrane region" description="Helical" evidence="1">
    <location>
        <begin position="177"/>
        <end position="196"/>
    </location>
</feature>
<sequence>MTTDERIEAFAKVPAVTLGFWIIKILATTLGETGGDTVSMTWLGETTPEAGAGGLNGYLVGTAIFGVALVILVWAQIRARQFNPWLYWATIVASTTCGTTLADFCTRSLGIGYPGGSLLLLACVLFSLFAWHKTLGTVDVSSIVTSKSEAFYWVTITFSQTLGTALGDWVADSGLGYSGGALLFGAALALLAGLYLGTRVSHVLLFWAAFILTRPLGATVGDFLDKPVAKGGLELSRPLATAALVIVIVALIMFLPQRAGQHPPEQG</sequence>
<keyword evidence="3" id="KW-1185">Reference proteome</keyword>
<feature type="transmembrane region" description="Helical" evidence="1">
    <location>
        <begin position="9"/>
        <end position="30"/>
    </location>
</feature>
<feature type="transmembrane region" description="Helical" evidence="1">
    <location>
        <begin position="110"/>
        <end position="131"/>
    </location>
</feature>
<comment type="caution">
    <text evidence="2">The sequence shown here is derived from an EMBL/GenBank/DDBJ whole genome shotgun (WGS) entry which is preliminary data.</text>
</comment>
<dbReference type="Pfam" id="PF03988">
    <property type="entry name" value="DUF347"/>
    <property type="match status" value="4"/>
</dbReference>
<accession>A0ABT0S1L2</accession>
<gene>
    <name evidence="2" type="ORF">LZ538_06675</name>
</gene>
<reference evidence="2" key="1">
    <citation type="submission" date="2022-05" db="EMBL/GenBank/DDBJ databases">
        <authorList>
            <person name="Jo J.-H."/>
            <person name="Im W.-T."/>
        </authorList>
    </citation>
    <scope>NUCLEOTIDE SEQUENCE</scope>
    <source>
        <strain evidence="2">SE220</strain>
    </source>
</reference>
<organism evidence="2 3">
    <name type="scientific">Sphingomonas hankyongi</name>
    <dbReference type="NCBI Taxonomy" id="2908209"/>
    <lineage>
        <taxon>Bacteria</taxon>
        <taxon>Pseudomonadati</taxon>
        <taxon>Pseudomonadota</taxon>
        <taxon>Alphaproteobacteria</taxon>
        <taxon>Sphingomonadales</taxon>
        <taxon>Sphingomonadaceae</taxon>
        <taxon>Sphingomonas</taxon>
    </lineage>
</organism>
<dbReference type="Proteomes" id="UP001165342">
    <property type="component" value="Unassembled WGS sequence"/>
</dbReference>